<name>A0A1X9LNF8_9MICO</name>
<dbReference type="InterPro" id="IPR004276">
    <property type="entry name" value="GlycoTrans_28_N"/>
</dbReference>
<dbReference type="KEGG" id="cphy:B5808_17010"/>
<reference evidence="3 4" key="1">
    <citation type="submission" date="2017-04" db="EMBL/GenBank/DDBJ databases">
        <authorList>
            <person name="Afonso C.L."/>
            <person name="Miller P.J."/>
            <person name="Scott M.A."/>
            <person name="Spackman E."/>
            <person name="Goraichik I."/>
            <person name="Dimitrov K.M."/>
            <person name="Suarez D.L."/>
            <person name="Swayne D.E."/>
        </authorList>
    </citation>
    <scope>NUCLEOTIDE SEQUENCE [LARGE SCALE GENOMIC DNA]</scope>
    <source>
        <strain evidence="4">XA(T)</strain>
    </source>
</reference>
<evidence type="ECO:0000313" key="3">
    <source>
        <dbReference type="EMBL" id="ARJ06734.1"/>
    </source>
</evidence>
<gene>
    <name evidence="3" type="ORF">B5808_17010</name>
</gene>
<dbReference type="GO" id="GO:0005975">
    <property type="term" value="P:carbohydrate metabolic process"/>
    <property type="evidence" value="ECO:0007669"/>
    <property type="project" value="InterPro"/>
</dbReference>
<dbReference type="GO" id="GO:0008194">
    <property type="term" value="F:UDP-glycosyltransferase activity"/>
    <property type="evidence" value="ECO:0007669"/>
    <property type="project" value="InterPro"/>
</dbReference>
<sequence length="430" mass="46161">MAREGRTALLCSMPAVGHVGPMLVVAEELLRRGWRVRFLTGRRYRAQVEAAGAEYAQLPAEADTLDEVGTGERNRGRATINLGVEEAFVRPAYAAADAVLRLLEEEPAEVVLHDMTFLGVQALFARPADDRPLMVMCGIGPAGFSSRDCPPYGLGIIPSSNRAWGRMRDAVLNRTAKLVLAPAHKALDRFLESVGAPTLDGSFFMDVLARSDLLAQFTVPEFEYPRSDAPDALRFYGPMAGPARRPGPPPEWWPRLQEGTPLVHVTQGTVANTDFSEVIEPTLAALADERVQVVVSAGGAALDGLPPLPSNAFAASYLDYEALLPRTSVFVTNGGYGGLHHAMRYGVPIVIAGDSEDKVETSARVEWSGVGVNLRTGRPTPDQVGTAVRRLLDDPSFARRSAALGASISAARGARGLVDDVEAAVSTRRR</sequence>
<proteinExistence type="predicted"/>
<dbReference type="STRING" id="1619308.B5808_17010"/>
<dbReference type="Proteomes" id="UP000192775">
    <property type="component" value="Chromosome"/>
</dbReference>
<feature type="domain" description="Erythromycin biosynthesis protein CIII-like C-terminal" evidence="2">
    <location>
        <begin position="282"/>
        <end position="410"/>
    </location>
</feature>
<dbReference type="GO" id="GO:0016758">
    <property type="term" value="F:hexosyltransferase activity"/>
    <property type="evidence" value="ECO:0007669"/>
    <property type="project" value="InterPro"/>
</dbReference>
<keyword evidence="4" id="KW-1185">Reference proteome</keyword>
<dbReference type="PANTHER" id="PTHR48050">
    <property type="entry name" value="STEROL 3-BETA-GLUCOSYLTRANSFERASE"/>
    <property type="match status" value="1"/>
</dbReference>
<dbReference type="CDD" id="cd03784">
    <property type="entry name" value="GT1_Gtf-like"/>
    <property type="match status" value="1"/>
</dbReference>
<dbReference type="FunFam" id="3.40.50.2000:FF:000072">
    <property type="entry name" value="Glycosyl transferase"/>
    <property type="match status" value="1"/>
</dbReference>
<organism evidence="3 4">
    <name type="scientific">Cnuibacter physcomitrellae</name>
    <dbReference type="NCBI Taxonomy" id="1619308"/>
    <lineage>
        <taxon>Bacteria</taxon>
        <taxon>Bacillati</taxon>
        <taxon>Actinomycetota</taxon>
        <taxon>Actinomycetes</taxon>
        <taxon>Micrococcales</taxon>
        <taxon>Microbacteriaceae</taxon>
        <taxon>Cnuibacter</taxon>
    </lineage>
</organism>
<evidence type="ECO:0000313" key="4">
    <source>
        <dbReference type="Proteomes" id="UP000192775"/>
    </source>
</evidence>
<dbReference type="Pfam" id="PF03033">
    <property type="entry name" value="Glyco_transf_28"/>
    <property type="match status" value="1"/>
</dbReference>
<dbReference type="GO" id="GO:0033072">
    <property type="term" value="P:vancomycin biosynthetic process"/>
    <property type="evidence" value="ECO:0007669"/>
    <property type="project" value="UniProtKB-ARBA"/>
</dbReference>
<feature type="domain" description="Glycosyltransferase family 28 N-terminal" evidence="1">
    <location>
        <begin position="16"/>
        <end position="125"/>
    </location>
</feature>
<dbReference type="EMBL" id="CP020715">
    <property type="protein sequence ID" value="ARJ06734.1"/>
    <property type="molecule type" value="Genomic_DNA"/>
</dbReference>
<dbReference type="InterPro" id="IPR010610">
    <property type="entry name" value="EryCIII-like_C"/>
</dbReference>
<dbReference type="Gene3D" id="3.40.50.2000">
    <property type="entry name" value="Glycogen Phosphorylase B"/>
    <property type="match status" value="2"/>
</dbReference>
<evidence type="ECO:0000259" key="1">
    <source>
        <dbReference type="Pfam" id="PF03033"/>
    </source>
</evidence>
<accession>A0A1X9LNF8</accession>
<dbReference type="InterPro" id="IPR002213">
    <property type="entry name" value="UDP_glucos_trans"/>
</dbReference>
<protein>
    <submittedName>
        <fullName evidence="3">Uncharacterized protein</fullName>
    </submittedName>
</protein>
<dbReference type="RefSeq" id="WP_085020872.1">
    <property type="nucleotide sequence ID" value="NZ_BMHD01000001.1"/>
</dbReference>
<dbReference type="AlphaFoldDB" id="A0A1X9LNF8"/>
<evidence type="ECO:0000259" key="2">
    <source>
        <dbReference type="Pfam" id="PF06722"/>
    </source>
</evidence>
<dbReference type="InterPro" id="IPR050426">
    <property type="entry name" value="Glycosyltransferase_28"/>
</dbReference>
<dbReference type="SUPFAM" id="SSF53756">
    <property type="entry name" value="UDP-Glycosyltransferase/glycogen phosphorylase"/>
    <property type="match status" value="1"/>
</dbReference>
<dbReference type="PANTHER" id="PTHR48050:SF13">
    <property type="entry name" value="STEROL 3-BETA-GLUCOSYLTRANSFERASE UGT80A2"/>
    <property type="match status" value="1"/>
</dbReference>
<dbReference type="Pfam" id="PF06722">
    <property type="entry name" value="EryCIII-like_C"/>
    <property type="match status" value="1"/>
</dbReference>